<dbReference type="InterPro" id="IPR036908">
    <property type="entry name" value="RlpA-like_sf"/>
</dbReference>
<feature type="signal peptide" evidence="5">
    <location>
        <begin position="1"/>
        <end position="22"/>
    </location>
</feature>
<comment type="subcellular location">
    <subcellularLocation>
        <location evidence="3">Cell membrane</location>
        <topology evidence="3">Lipid-anchor</topology>
    </subcellularLocation>
</comment>
<feature type="chain" id="PRO_5045564673" description="Endolytic peptidoglycan transglycosylase RlpA" evidence="5">
    <location>
        <begin position="23"/>
        <end position="136"/>
    </location>
</feature>
<dbReference type="NCBIfam" id="TIGR00413">
    <property type="entry name" value="rlpA"/>
    <property type="match status" value="1"/>
</dbReference>
<dbReference type="InterPro" id="IPR012997">
    <property type="entry name" value="RplA"/>
</dbReference>
<evidence type="ECO:0000256" key="2">
    <source>
        <dbReference type="ARBA" id="ARBA00023316"/>
    </source>
</evidence>
<dbReference type="Pfam" id="PF03330">
    <property type="entry name" value="DPBB_1"/>
    <property type="match status" value="1"/>
</dbReference>
<evidence type="ECO:0000259" key="6">
    <source>
        <dbReference type="Pfam" id="PF03330"/>
    </source>
</evidence>
<keyword evidence="1 3" id="KW-0456">Lyase</keyword>
<dbReference type="Gene3D" id="2.40.40.10">
    <property type="entry name" value="RlpA-like domain"/>
    <property type="match status" value="1"/>
</dbReference>
<organism evidence="7 8">
    <name type="scientific">Stutzerimonas azotifigens</name>
    <dbReference type="NCBI Taxonomy" id="291995"/>
    <lineage>
        <taxon>Bacteria</taxon>
        <taxon>Pseudomonadati</taxon>
        <taxon>Pseudomonadota</taxon>
        <taxon>Gammaproteobacteria</taxon>
        <taxon>Pseudomonadales</taxon>
        <taxon>Pseudomonadaceae</taxon>
        <taxon>Stutzerimonas</taxon>
    </lineage>
</organism>
<keyword evidence="3" id="KW-0449">Lipoprotein</keyword>
<feature type="domain" description="RlpA-like protein double-psi beta-barrel" evidence="6">
    <location>
        <begin position="42"/>
        <end position="131"/>
    </location>
</feature>
<sequence length="136" mass="14711">MLRTLILAALAAALLLAGCTTREPVSRPSTGAPVQADTTYSAEGLASFYGKRHHGKRTANGEAFDQHAMTAAHRTLPFGTWVRVTSLASGRSVEVRINDRGPYGRGRIIDLSQKAAEELGIIKQGVSRVRVEQLQR</sequence>
<dbReference type="EMBL" id="JAAMRF010000001">
    <property type="protein sequence ID" value="MBA1271913.1"/>
    <property type="molecule type" value="Genomic_DNA"/>
</dbReference>
<dbReference type="HAMAP" id="MF_02071">
    <property type="entry name" value="RlpA"/>
    <property type="match status" value="1"/>
</dbReference>
<reference evidence="7 8" key="1">
    <citation type="submission" date="2020-02" db="EMBL/GenBank/DDBJ databases">
        <title>Synteny-based analysis reveals conserved mechanism for high triclosan tolerance in Pseudomonas, as well as instances of horizontal transfer.</title>
        <authorList>
            <person name="Mcfarland A.G."/>
            <person name="Bertucci H.K."/>
            <person name="Litmann E."/>
            <person name="Shen J."/>
            <person name="Huttenhower C."/>
            <person name="Hartmann E.M."/>
        </authorList>
    </citation>
    <scope>NUCLEOTIDE SEQUENCE [LARGE SCALE GENOMIC DNA]</scope>
    <source>
        <strain evidence="7 8">115A1</strain>
    </source>
</reference>
<keyword evidence="3" id="KW-0564">Palmitate</keyword>
<keyword evidence="3" id="KW-1003">Cell membrane</keyword>
<evidence type="ECO:0000313" key="8">
    <source>
        <dbReference type="Proteomes" id="UP000786387"/>
    </source>
</evidence>
<comment type="similarity">
    <text evidence="3 4">Belongs to the RlpA family.</text>
</comment>
<dbReference type="InterPro" id="IPR009009">
    <property type="entry name" value="RlpA-like_DPBB"/>
</dbReference>
<evidence type="ECO:0000256" key="5">
    <source>
        <dbReference type="SAM" id="SignalP"/>
    </source>
</evidence>
<keyword evidence="3" id="KW-0472">Membrane</keyword>
<dbReference type="PANTHER" id="PTHR34183:SF8">
    <property type="entry name" value="ENDOLYTIC PEPTIDOGLYCAN TRANSGLYCOSYLASE RLPA-RELATED"/>
    <property type="match status" value="1"/>
</dbReference>
<protein>
    <recommendedName>
        <fullName evidence="3">Endolytic peptidoglycan transglycosylase RlpA</fullName>
        <ecNumber evidence="3">4.2.2.-</ecNumber>
    </recommendedName>
</protein>
<dbReference type="Proteomes" id="UP000786387">
    <property type="component" value="Unassembled WGS sequence"/>
</dbReference>
<proteinExistence type="inferred from homology"/>
<dbReference type="RefSeq" id="WP_181068775.1">
    <property type="nucleotide sequence ID" value="NZ_JAAMRF010000001.1"/>
</dbReference>
<comment type="caution">
    <text evidence="7">The sequence shown here is derived from an EMBL/GenBank/DDBJ whole genome shotgun (WGS) entry which is preliminary data.</text>
</comment>
<gene>
    <name evidence="3" type="primary">rlpA</name>
    <name evidence="7" type="ORF">G7026_00955</name>
</gene>
<dbReference type="InterPro" id="IPR034718">
    <property type="entry name" value="RlpA"/>
</dbReference>
<keyword evidence="5" id="KW-0732">Signal</keyword>
<dbReference type="PROSITE" id="PS51257">
    <property type="entry name" value="PROKAR_LIPOPROTEIN"/>
    <property type="match status" value="1"/>
</dbReference>
<comment type="function">
    <text evidence="3">Lytic transglycosylase with a strong preference for naked glycan strands that lack stem peptides.</text>
</comment>
<evidence type="ECO:0000256" key="1">
    <source>
        <dbReference type="ARBA" id="ARBA00023239"/>
    </source>
</evidence>
<name>A0ABR5YVF3_9GAMM</name>
<dbReference type="CDD" id="cd22268">
    <property type="entry name" value="DPBB_RlpA-like"/>
    <property type="match status" value="1"/>
</dbReference>
<evidence type="ECO:0000256" key="3">
    <source>
        <dbReference type="HAMAP-Rule" id="MF_02071"/>
    </source>
</evidence>
<evidence type="ECO:0000313" key="7">
    <source>
        <dbReference type="EMBL" id="MBA1271913.1"/>
    </source>
</evidence>
<accession>A0ABR5YVF3</accession>
<dbReference type="SUPFAM" id="SSF50685">
    <property type="entry name" value="Barwin-like endoglucanases"/>
    <property type="match status" value="1"/>
</dbReference>
<keyword evidence="2 3" id="KW-0961">Cell wall biogenesis/degradation</keyword>
<evidence type="ECO:0000256" key="4">
    <source>
        <dbReference type="RuleBase" id="RU003495"/>
    </source>
</evidence>
<keyword evidence="8" id="KW-1185">Reference proteome</keyword>
<dbReference type="PANTHER" id="PTHR34183">
    <property type="entry name" value="ENDOLYTIC PEPTIDOGLYCAN TRANSGLYCOSYLASE RLPA"/>
    <property type="match status" value="1"/>
</dbReference>
<dbReference type="EC" id="4.2.2.-" evidence="3"/>